<evidence type="ECO:0000259" key="2">
    <source>
        <dbReference type="Pfam" id="PF13581"/>
    </source>
</evidence>
<feature type="domain" description="Histidine kinase/HSP90-like ATPase" evidence="2">
    <location>
        <begin position="29"/>
        <end position="125"/>
    </location>
</feature>
<evidence type="ECO:0000313" key="4">
    <source>
        <dbReference type="Proteomes" id="UP000319103"/>
    </source>
</evidence>
<dbReference type="PANTHER" id="PTHR35526:SF3">
    <property type="entry name" value="ANTI-SIGMA-F FACTOR RSBW"/>
    <property type="match status" value="1"/>
</dbReference>
<keyword evidence="1" id="KW-0418">Kinase</keyword>
<dbReference type="AlphaFoldDB" id="A0A540WF75"/>
<dbReference type="Proteomes" id="UP000319103">
    <property type="component" value="Unassembled WGS sequence"/>
</dbReference>
<organism evidence="3 4">
    <name type="scientific">Kitasatospora acidiphila</name>
    <dbReference type="NCBI Taxonomy" id="2567942"/>
    <lineage>
        <taxon>Bacteria</taxon>
        <taxon>Bacillati</taxon>
        <taxon>Actinomycetota</taxon>
        <taxon>Actinomycetes</taxon>
        <taxon>Kitasatosporales</taxon>
        <taxon>Streptomycetaceae</taxon>
        <taxon>Kitasatospora</taxon>
    </lineage>
</organism>
<evidence type="ECO:0000313" key="3">
    <source>
        <dbReference type="EMBL" id="TQF07693.1"/>
    </source>
</evidence>
<dbReference type="SUPFAM" id="SSF55874">
    <property type="entry name" value="ATPase domain of HSP90 chaperone/DNA topoisomerase II/histidine kinase"/>
    <property type="match status" value="1"/>
</dbReference>
<keyword evidence="3" id="KW-0547">Nucleotide-binding</keyword>
<keyword evidence="3" id="KW-0067">ATP-binding</keyword>
<dbReference type="EMBL" id="VIGB01000003">
    <property type="protein sequence ID" value="TQF07693.1"/>
    <property type="molecule type" value="Genomic_DNA"/>
</dbReference>
<dbReference type="InterPro" id="IPR036890">
    <property type="entry name" value="HATPase_C_sf"/>
</dbReference>
<proteinExistence type="predicted"/>
<dbReference type="PANTHER" id="PTHR35526">
    <property type="entry name" value="ANTI-SIGMA-F FACTOR RSBW-RELATED"/>
    <property type="match status" value="1"/>
</dbReference>
<keyword evidence="1" id="KW-0808">Transferase</keyword>
<dbReference type="Gene3D" id="3.30.565.10">
    <property type="entry name" value="Histidine kinase-like ATPase, C-terminal domain"/>
    <property type="match status" value="1"/>
</dbReference>
<name>A0A540WF75_9ACTN</name>
<reference evidence="3 4" key="1">
    <citation type="submission" date="2019-06" db="EMBL/GenBank/DDBJ databases">
        <title>Description of Kitasatospora acidophila sp. nov. isolated from pine grove soil, and reclassification of Streptomyces novaecaesareae to Kitasatospora novaeceasareae comb. nov.</title>
        <authorList>
            <person name="Kim M.J."/>
        </authorList>
    </citation>
    <scope>NUCLEOTIDE SEQUENCE [LARGE SCALE GENOMIC DNA]</scope>
    <source>
        <strain evidence="3 4">MMS16-CNU292</strain>
    </source>
</reference>
<sequence>MLTRATSAPEATAPLTAALPADHLRVHLPYEPQSARAARQLIRSALRGWGLPDLVEAAELIVSELVGNAVKTGCRQHMTVAIHRTTEAGVRISVRDGSRAMPVLVQDRCDDAEGGRGLALVNHLTRGRWGAELLPFGKVVHADLRVTTKAQA</sequence>
<dbReference type="GO" id="GO:0004674">
    <property type="term" value="F:protein serine/threonine kinase activity"/>
    <property type="evidence" value="ECO:0007669"/>
    <property type="project" value="UniProtKB-KW"/>
</dbReference>
<protein>
    <submittedName>
        <fullName evidence="3">ATP-binding protein</fullName>
    </submittedName>
</protein>
<dbReference type="OrthoDB" id="3872290at2"/>
<evidence type="ECO:0000256" key="1">
    <source>
        <dbReference type="ARBA" id="ARBA00022527"/>
    </source>
</evidence>
<keyword evidence="1" id="KW-0723">Serine/threonine-protein kinase</keyword>
<dbReference type="InterPro" id="IPR003594">
    <property type="entry name" value="HATPase_dom"/>
</dbReference>
<dbReference type="InterPro" id="IPR050267">
    <property type="entry name" value="Anti-sigma-factor_SerPK"/>
</dbReference>
<dbReference type="GO" id="GO:0005524">
    <property type="term" value="F:ATP binding"/>
    <property type="evidence" value="ECO:0007669"/>
    <property type="project" value="UniProtKB-KW"/>
</dbReference>
<dbReference type="Pfam" id="PF13581">
    <property type="entry name" value="HATPase_c_2"/>
    <property type="match status" value="1"/>
</dbReference>
<comment type="caution">
    <text evidence="3">The sequence shown here is derived from an EMBL/GenBank/DDBJ whole genome shotgun (WGS) entry which is preliminary data.</text>
</comment>
<keyword evidence="4" id="KW-1185">Reference proteome</keyword>
<gene>
    <name evidence="3" type="ORF">E6W39_31725</name>
</gene>
<dbReference type="CDD" id="cd16936">
    <property type="entry name" value="HATPase_RsbW-like"/>
    <property type="match status" value="1"/>
</dbReference>
<accession>A0A540WF75</accession>